<evidence type="ECO:0000256" key="1">
    <source>
        <dbReference type="ARBA" id="ARBA00004071"/>
    </source>
</evidence>
<dbReference type="InterPro" id="IPR000933">
    <property type="entry name" value="Glyco_hydro_29"/>
</dbReference>
<protein>
    <recommendedName>
        <fullName evidence="3">alpha-L-fucosidase</fullName>
        <ecNumber evidence="3">3.2.1.51</ecNumber>
    </recommendedName>
</protein>
<dbReference type="SUPFAM" id="SSF51445">
    <property type="entry name" value="(Trans)glycosidases"/>
    <property type="match status" value="1"/>
</dbReference>
<keyword evidence="5" id="KW-0378">Hydrolase</keyword>
<dbReference type="PANTHER" id="PTHR10030:SF37">
    <property type="entry name" value="ALPHA-L-FUCOSIDASE-RELATED"/>
    <property type="match status" value="1"/>
</dbReference>
<proteinExistence type="inferred from homology"/>
<dbReference type="InterPro" id="IPR057739">
    <property type="entry name" value="Glyco_hydro_29_N"/>
</dbReference>
<comment type="similarity">
    <text evidence="2">Belongs to the glycosyl hydrolase 29 family.</text>
</comment>
<name>A0A1H7LSW3_OLID1</name>
<gene>
    <name evidence="8" type="ORF">SAMN05661044_01762</name>
</gene>
<dbReference type="Proteomes" id="UP000199421">
    <property type="component" value="Unassembled WGS sequence"/>
</dbReference>
<dbReference type="SMART" id="SM00812">
    <property type="entry name" value="Alpha_L_fucos"/>
    <property type="match status" value="1"/>
</dbReference>
<evidence type="ECO:0000259" key="7">
    <source>
        <dbReference type="Pfam" id="PF01120"/>
    </source>
</evidence>
<evidence type="ECO:0000313" key="9">
    <source>
        <dbReference type="Proteomes" id="UP000199421"/>
    </source>
</evidence>
<evidence type="ECO:0000256" key="3">
    <source>
        <dbReference type="ARBA" id="ARBA00012662"/>
    </source>
</evidence>
<evidence type="ECO:0000256" key="5">
    <source>
        <dbReference type="ARBA" id="ARBA00022801"/>
    </source>
</evidence>
<dbReference type="GO" id="GO:0005764">
    <property type="term" value="C:lysosome"/>
    <property type="evidence" value="ECO:0007669"/>
    <property type="project" value="TreeGrafter"/>
</dbReference>
<dbReference type="InterPro" id="IPR016286">
    <property type="entry name" value="FUC_metazoa-typ"/>
</dbReference>
<dbReference type="GO" id="GO:0016139">
    <property type="term" value="P:glycoside catabolic process"/>
    <property type="evidence" value="ECO:0007669"/>
    <property type="project" value="TreeGrafter"/>
</dbReference>
<dbReference type="GO" id="GO:0004560">
    <property type="term" value="F:alpha-L-fucosidase activity"/>
    <property type="evidence" value="ECO:0007669"/>
    <property type="project" value="InterPro"/>
</dbReference>
<organism evidence="8 9">
    <name type="scientific">Olivibacter domesticus</name>
    <name type="common">Pseudosphingobacterium domesticum</name>
    <dbReference type="NCBI Taxonomy" id="407022"/>
    <lineage>
        <taxon>Bacteria</taxon>
        <taxon>Pseudomonadati</taxon>
        <taxon>Bacteroidota</taxon>
        <taxon>Sphingobacteriia</taxon>
        <taxon>Sphingobacteriales</taxon>
        <taxon>Sphingobacteriaceae</taxon>
        <taxon>Olivibacter</taxon>
    </lineage>
</organism>
<dbReference type="Pfam" id="PF01120">
    <property type="entry name" value="Alpha_L_fucos"/>
    <property type="match status" value="1"/>
</dbReference>
<dbReference type="PANTHER" id="PTHR10030">
    <property type="entry name" value="ALPHA-L-FUCOSIDASE"/>
    <property type="match status" value="1"/>
</dbReference>
<evidence type="ECO:0000256" key="2">
    <source>
        <dbReference type="ARBA" id="ARBA00007951"/>
    </source>
</evidence>
<keyword evidence="4" id="KW-0732">Signal</keyword>
<feature type="domain" description="Glycoside hydrolase family 29 N-terminal" evidence="7">
    <location>
        <begin position="40"/>
        <end position="328"/>
    </location>
</feature>
<evidence type="ECO:0000256" key="4">
    <source>
        <dbReference type="ARBA" id="ARBA00022729"/>
    </source>
</evidence>
<dbReference type="STRING" id="407022.SAMN05661044_01762"/>
<dbReference type="AlphaFoldDB" id="A0A1H7LSW3"/>
<evidence type="ECO:0000313" key="8">
    <source>
        <dbReference type="EMBL" id="SEL02064.1"/>
    </source>
</evidence>
<dbReference type="InterPro" id="IPR017853">
    <property type="entry name" value="GH"/>
</dbReference>
<accession>A0A1H7LSW3</accession>
<evidence type="ECO:0000256" key="6">
    <source>
        <dbReference type="ARBA" id="ARBA00023295"/>
    </source>
</evidence>
<dbReference type="EMBL" id="FOAF01000001">
    <property type="protein sequence ID" value="SEL02064.1"/>
    <property type="molecule type" value="Genomic_DNA"/>
</dbReference>
<dbReference type="Gene3D" id="3.20.20.80">
    <property type="entry name" value="Glycosidases"/>
    <property type="match status" value="1"/>
</dbReference>
<keyword evidence="6" id="KW-0326">Glycosidase</keyword>
<sequence length="465" mass="53429">MIYTAEMKCPQLLKMFLTSCFVLVIVFCLSMPSRAQQKDNKPARVEWFQDLAFGMFIHWNVDVSLGTVISHSLAGASDDYVERYIKELPSFFNPTKFNPDEWARLAKLAGMKYVVFTAKHHSGFCMFDTKTTSFNVMNTPLNKDVVREVISAFRKQGIAIGIYFSPEDFYFFHKQKLPIGRLQHPMHYPKNNKALFDYDKAQIKELLTNYGDIDILFFDGPGDGLREYAWTLNPDLVITRDLMKTPEQNIPDAPLPRPWEACYTMGTDWQYKPTNDPHKSGTEIIDMLIEIRAKGGNFLMNVGPKPDGEIQIEQQNLLREVALWNFVNRESIYKVKPLPIIRDKNIWFTQSNDDHAIYAFVTRKTPSDWAYGERRAFVLPMIEANEDTKVSILGYKSELVEYREGYPANLIAAPTKLGLTISAVNGQRLYTNNQWPNAVVFKIENATFKKSAQTKENKNTMDGAK</sequence>
<dbReference type="GO" id="GO:0006004">
    <property type="term" value="P:fucose metabolic process"/>
    <property type="evidence" value="ECO:0007669"/>
    <property type="project" value="InterPro"/>
</dbReference>
<comment type="function">
    <text evidence="1">Alpha-L-fucosidase is responsible for hydrolyzing the alpha-1,6-linked fucose joined to the reducing-end N-acetylglucosamine of the carbohydrate moieties of glycoproteins.</text>
</comment>
<keyword evidence="9" id="KW-1185">Reference proteome</keyword>
<dbReference type="PRINTS" id="PR00741">
    <property type="entry name" value="GLHYDRLASE29"/>
</dbReference>
<reference evidence="9" key="1">
    <citation type="submission" date="2016-10" db="EMBL/GenBank/DDBJ databases">
        <authorList>
            <person name="Varghese N."/>
            <person name="Submissions S."/>
        </authorList>
    </citation>
    <scope>NUCLEOTIDE SEQUENCE [LARGE SCALE GENOMIC DNA]</scope>
    <source>
        <strain evidence="9">DSM 18733</strain>
    </source>
</reference>
<dbReference type="EC" id="3.2.1.51" evidence="3"/>